<accession>A0A4C1WQA6</accession>
<dbReference type="EMBL" id="BGZK01000599">
    <property type="protein sequence ID" value="GBP52284.1"/>
    <property type="molecule type" value="Genomic_DNA"/>
</dbReference>
<evidence type="ECO:0000256" key="1">
    <source>
        <dbReference type="ARBA" id="ARBA00022723"/>
    </source>
</evidence>
<evidence type="ECO:0000259" key="4">
    <source>
        <dbReference type="Pfam" id="PF04500"/>
    </source>
</evidence>
<organism evidence="5 6">
    <name type="scientific">Eumeta variegata</name>
    <name type="common">Bagworm moth</name>
    <name type="synonym">Eumeta japonica</name>
    <dbReference type="NCBI Taxonomy" id="151549"/>
    <lineage>
        <taxon>Eukaryota</taxon>
        <taxon>Metazoa</taxon>
        <taxon>Ecdysozoa</taxon>
        <taxon>Arthropoda</taxon>
        <taxon>Hexapoda</taxon>
        <taxon>Insecta</taxon>
        <taxon>Pterygota</taxon>
        <taxon>Neoptera</taxon>
        <taxon>Endopterygota</taxon>
        <taxon>Lepidoptera</taxon>
        <taxon>Glossata</taxon>
        <taxon>Ditrysia</taxon>
        <taxon>Tineoidea</taxon>
        <taxon>Psychidae</taxon>
        <taxon>Oiketicinae</taxon>
        <taxon>Eumeta</taxon>
    </lineage>
</organism>
<protein>
    <recommendedName>
        <fullName evidence="4">FLYWCH-type domain-containing protein</fullName>
    </recommendedName>
</protein>
<feature type="domain" description="FLYWCH-type" evidence="4">
    <location>
        <begin position="1"/>
        <end position="52"/>
    </location>
</feature>
<keyword evidence="2" id="KW-0863">Zinc-finger</keyword>
<keyword evidence="6" id="KW-1185">Reference proteome</keyword>
<dbReference type="OrthoDB" id="7438973at2759"/>
<dbReference type="Proteomes" id="UP000299102">
    <property type="component" value="Unassembled WGS sequence"/>
</dbReference>
<sequence>MLLYRGFTFNSHCATKMGQSWRCSSRSSKNCKVTVYTTEGLRVTKVCDVHTHDPPMFHITSQGEYIRICSLSDVSTRSPYGPIRGVQLYLHRKTKHGQYWRCSSRNSRNCKIIIYMTNDPKVTRRDNRGMVRVFARDDSKFLKVIHKEKRSKRILVYVSLKHGEEPQKVLELLESRKGRPMVLYKGYTFNPHIETKLGRRWYCSSKVSKNCKAYLNITHDMILRGASDVHNHGPPKFHVTSDVRELTTQRGKPMVMFKGFTFNAYSETKYERRWACSSRITKKCKAFVYTTHDMRLTKMNDTHNHDPPKYYITSSGHYVRV</sequence>
<dbReference type="Pfam" id="PF04500">
    <property type="entry name" value="FLYWCH"/>
    <property type="match status" value="3"/>
</dbReference>
<dbReference type="Gene3D" id="2.20.25.240">
    <property type="match status" value="3"/>
</dbReference>
<reference evidence="5 6" key="1">
    <citation type="journal article" date="2019" name="Commun. Biol.">
        <title>The bagworm genome reveals a unique fibroin gene that provides high tensile strength.</title>
        <authorList>
            <person name="Kono N."/>
            <person name="Nakamura H."/>
            <person name="Ohtoshi R."/>
            <person name="Tomita M."/>
            <person name="Numata K."/>
            <person name="Arakawa K."/>
        </authorList>
    </citation>
    <scope>NUCLEOTIDE SEQUENCE [LARGE SCALE GENOMIC DNA]</scope>
</reference>
<keyword evidence="3" id="KW-0862">Zinc</keyword>
<gene>
    <name evidence="5" type="ORF">EVAR_9196_1</name>
</gene>
<feature type="domain" description="FLYWCH-type" evidence="4">
    <location>
        <begin position="246"/>
        <end position="305"/>
    </location>
</feature>
<evidence type="ECO:0000256" key="2">
    <source>
        <dbReference type="ARBA" id="ARBA00022771"/>
    </source>
</evidence>
<comment type="caution">
    <text evidence="5">The sequence shown here is derived from an EMBL/GenBank/DDBJ whole genome shotgun (WGS) entry which is preliminary data.</text>
</comment>
<proteinExistence type="predicted"/>
<keyword evidence="1" id="KW-0479">Metal-binding</keyword>
<dbReference type="InterPro" id="IPR007588">
    <property type="entry name" value="Znf_FLYWCH"/>
</dbReference>
<evidence type="ECO:0000313" key="6">
    <source>
        <dbReference type="Proteomes" id="UP000299102"/>
    </source>
</evidence>
<evidence type="ECO:0000256" key="3">
    <source>
        <dbReference type="ARBA" id="ARBA00022833"/>
    </source>
</evidence>
<name>A0A4C1WQA6_EUMVA</name>
<feature type="domain" description="FLYWCH-type" evidence="4">
    <location>
        <begin position="173"/>
        <end position="232"/>
    </location>
</feature>
<evidence type="ECO:0000313" key="5">
    <source>
        <dbReference type="EMBL" id="GBP52284.1"/>
    </source>
</evidence>
<dbReference type="AlphaFoldDB" id="A0A4C1WQA6"/>
<dbReference type="GO" id="GO:0008270">
    <property type="term" value="F:zinc ion binding"/>
    <property type="evidence" value="ECO:0007669"/>
    <property type="project" value="UniProtKB-KW"/>
</dbReference>